<organism evidence="1 2">
    <name type="scientific">Edaphosphingomonas haloaromaticamans</name>
    <dbReference type="NCBI Taxonomy" id="653954"/>
    <lineage>
        <taxon>Bacteria</taxon>
        <taxon>Pseudomonadati</taxon>
        <taxon>Pseudomonadota</taxon>
        <taxon>Alphaproteobacteria</taxon>
        <taxon>Sphingomonadales</taxon>
        <taxon>Rhizorhabdaceae</taxon>
        <taxon>Edaphosphingomonas</taxon>
    </lineage>
</organism>
<accession>A0A1S1HL67</accession>
<protein>
    <submittedName>
        <fullName evidence="1">Uncharacterized protein</fullName>
    </submittedName>
</protein>
<dbReference type="Proteomes" id="UP000179467">
    <property type="component" value="Unassembled WGS sequence"/>
</dbReference>
<sequence length="152" mass="17405">MAVEPLRAEFAQNNDVSAERESDPFAEAFMQTFLEWKVLDEDLNHEIDVIYKRLAFAYEGGKARAAFGGWYMSGDHAAIAALVAFEEIDMILDNQYQTPSMERGREEENALLRVAESLRSVWRYLDRQGFTAVRPFARYVGAVQKSDEIIWG</sequence>
<evidence type="ECO:0000313" key="1">
    <source>
        <dbReference type="EMBL" id="OHT22181.1"/>
    </source>
</evidence>
<dbReference type="AlphaFoldDB" id="A0A1S1HL67"/>
<dbReference type="RefSeq" id="WP_139181794.1">
    <property type="nucleotide sequence ID" value="NZ_MIPT01000001.1"/>
</dbReference>
<evidence type="ECO:0000313" key="2">
    <source>
        <dbReference type="Proteomes" id="UP000179467"/>
    </source>
</evidence>
<gene>
    <name evidence="1" type="ORF">BHE75_04205</name>
</gene>
<comment type="caution">
    <text evidence="1">The sequence shown here is derived from an EMBL/GenBank/DDBJ whole genome shotgun (WGS) entry which is preliminary data.</text>
</comment>
<reference evidence="1 2" key="1">
    <citation type="submission" date="2016-09" db="EMBL/GenBank/DDBJ databases">
        <title>Metabolic pathway, cell adaptation mechanisms and a novel monoxygenase revealed through proteogenomic-transcription analysis of a Sphingomonas haloaromaticamans strain degrading the fungicide ortho-phenylphenol.</title>
        <authorList>
            <person name="Perruchon C."/>
            <person name="Papadopoulou E.S."/>
            <person name="Rousidou C."/>
            <person name="Vasileiadis S."/>
            <person name="Tanou G."/>
            <person name="Amoutzias G."/>
            <person name="Molassiotis A."/>
            <person name="Karpouzas D.G."/>
        </authorList>
    </citation>
    <scope>NUCLEOTIDE SEQUENCE [LARGE SCALE GENOMIC DNA]</scope>
    <source>
        <strain evidence="1 2">P3</strain>
    </source>
</reference>
<keyword evidence="2" id="KW-1185">Reference proteome</keyword>
<name>A0A1S1HL67_9SPHN</name>
<proteinExistence type="predicted"/>
<dbReference type="EMBL" id="MIPT01000001">
    <property type="protein sequence ID" value="OHT22181.1"/>
    <property type="molecule type" value="Genomic_DNA"/>
</dbReference>